<name>A0A1R3KZW1_9ROSI</name>
<reference evidence="2" key="1">
    <citation type="submission" date="2013-09" db="EMBL/GenBank/DDBJ databases">
        <title>Corchorus olitorius genome sequencing.</title>
        <authorList>
            <person name="Alam M."/>
            <person name="Haque M.S."/>
            <person name="Islam M.S."/>
            <person name="Emdad E.M."/>
            <person name="Islam M.M."/>
            <person name="Ahmed B."/>
            <person name="Halim A."/>
            <person name="Hossen Q.M.M."/>
            <person name="Hossain M.Z."/>
            <person name="Ahmed R."/>
            <person name="Khan M.M."/>
            <person name="Islam R."/>
            <person name="Rashid M.M."/>
            <person name="Khan S.A."/>
            <person name="Rahman M.S."/>
            <person name="Alam M."/>
            <person name="Yahiya A.S."/>
            <person name="Khan M.S."/>
            <person name="Azam M.S."/>
            <person name="Haque T."/>
            <person name="Lashkar M.Z.H."/>
            <person name="Akhand A.I."/>
            <person name="Morshed G."/>
            <person name="Roy S."/>
            <person name="Uddin K.S."/>
            <person name="Rabeya T."/>
            <person name="Hossain A.S."/>
            <person name="Chowdhury A."/>
            <person name="Snigdha A.R."/>
            <person name="Mortoza M.S."/>
            <person name="Matin S.A."/>
            <person name="Hoque S.M.E."/>
            <person name="Islam M.K."/>
            <person name="Roy D.K."/>
            <person name="Haider R."/>
            <person name="Moosa M.M."/>
            <person name="Elias S.M."/>
            <person name="Hasan A.M."/>
            <person name="Jahan S."/>
            <person name="Shafiuddin M."/>
            <person name="Mahmood N."/>
            <person name="Shommy N.S."/>
        </authorList>
    </citation>
    <scope>NUCLEOTIDE SEQUENCE [LARGE SCALE GENOMIC DNA]</scope>
    <source>
        <strain evidence="2">cv. O-4</strain>
    </source>
</reference>
<evidence type="ECO:0000313" key="2">
    <source>
        <dbReference type="Proteomes" id="UP000187203"/>
    </source>
</evidence>
<organism evidence="1 2">
    <name type="scientific">Corchorus olitorius</name>
    <dbReference type="NCBI Taxonomy" id="93759"/>
    <lineage>
        <taxon>Eukaryota</taxon>
        <taxon>Viridiplantae</taxon>
        <taxon>Streptophyta</taxon>
        <taxon>Embryophyta</taxon>
        <taxon>Tracheophyta</taxon>
        <taxon>Spermatophyta</taxon>
        <taxon>Magnoliopsida</taxon>
        <taxon>eudicotyledons</taxon>
        <taxon>Gunneridae</taxon>
        <taxon>Pentapetalae</taxon>
        <taxon>rosids</taxon>
        <taxon>malvids</taxon>
        <taxon>Malvales</taxon>
        <taxon>Malvaceae</taxon>
        <taxon>Grewioideae</taxon>
        <taxon>Apeibeae</taxon>
        <taxon>Corchorus</taxon>
    </lineage>
</organism>
<dbReference type="EMBL" id="AWUE01008528">
    <property type="protein sequence ID" value="OMP12636.1"/>
    <property type="molecule type" value="Genomic_DNA"/>
</dbReference>
<protein>
    <submittedName>
        <fullName evidence="1">Uncharacterized protein</fullName>
    </submittedName>
</protein>
<dbReference type="AlphaFoldDB" id="A0A1R3KZW1"/>
<gene>
    <name evidence="1" type="ORF">COLO4_02934</name>
</gene>
<accession>A0A1R3KZW1</accession>
<proteinExistence type="predicted"/>
<evidence type="ECO:0000313" key="1">
    <source>
        <dbReference type="EMBL" id="OMP12636.1"/>
    </source>
</evidence>
<comment type="caution">
    <text evidence="1">The sequence shown here is derived from an EMBL/GenBank/DDBJ whole genome shotgun (WGS) entry which is preliminary data.</text>
</comment>
<keyword evidence="2" id="KW-1185">Reference proteome</keyword>
<dbReference type="Proteomes" id="UP000187203">
    <property type="component" value="Unassembled WGS sequence"/>
</dbReference>
<sequence>MGCPTQPKKLTFDPEEIQAPFLFQSMRNVHK</sequence>